<sequence length="714" mass="80349">MSGKEPTNLPVDMQLGAVSLEDSEDDELQVSAKAVQLVKDIQVRVLAEVAKHLRVSDTRRVEIESVAQTATEEAVAAAENVYSRIKRINERHELQQSMQIQEMVRQSKQEQDELIQLRQLLALRNQELSVLRRAQEARSGPAQPMEVEETSKTGWWEKACGLEGVNCKNFPLIAVQCKLEAKRAELEEDLPWHGRQEEILGSTVTVKLLTMSTASSNNDILFEAMQALDDIVSAPQTPANEDNAARDSQDLDPDECNYADLVQALKRRYNRPHRTRARLHMQLKQLPRSGPSGSELRETWFRISGILHGLRNILDLVKGKFPQEIQTKLHDFEFLKGEDFDLDAVCAIWTTSSHRRRNTKIQPCSTRTTPSMSVHRSGEGRERLRRVNTTLTSVTFAIYQIKKHLSATLRSRFSFDVNVFAHLRSATDDYAKDTPQRHANVDHAETVDINTTSFCARIKSAGAEDRVRVTVLGRVKIATVVIIVIDRRPGIAIPPEVHPGAEDAPGVRHTIDIIAHAHTTDTSTDRTGEKDRIRQEDDTDLHLLTSRSSPPGDKATTIALGDHFRVSHRSTLFRKRIRRVTQLSLVDLFDEKLTLTRMTKDVITLSQRPPHLSGADVEFIRRAGYDMPLCQSCGPVLPDILVGIDAYWDVVTSDPPVELPSGFSRGSLPRRYPLTNPVADTPEDDKAIELLWSLDSLGIVDDHHPDAWNWISAF</sequence>
<feature type="compositionally biased region" description="Polar residues" evidence="1">
    <location>
        <begin position="360"/>
        <end position="374"/>
    </location>
</feature>
<accession>A0A3P7ZGQ7</accession>
<dbReference type="AlphaFoldDB" id="A0A3P7ZGQ7"/>
<evidence type="ECO:0000313" key="3">
    <source>
        <dbReference type="Proteomes" id="UP000050761"/>
    </source>
</evidence>
<protein>
    <submittedName>
        <fullName evidence="4">Integrase catalytic domain-containing protein</fullName>
    </submittedName>
</protein>
<name>A0A3P7ZGQ7_HELPZ</name>
<evidence type="ECO:0000313" key="2">
    <source>
        <dbReference type="EMBL" id="VDO89509.1"/>
    </source>
</evidence>
<dbReference type="WBParaSite" id="HPBE_0001169301-mRNA-1">
    <property type="protein sequence ID" value="HPBE_0001169301-mRNA-1"/>
    <property type="gene ID" value="HPBE_0001169301"/>
</dbReference>
<keyword evidence="3" id="KW-1185">Reference proteome</keyword>
<reference evidence="2 3" key="1">
    <citation type="submission" date="2018-11" db="EMBL/GenBank/DDBJ databases">
        <authorList>
            <consortium name="Pathogen Informatics"/>
        </authorList>
    </citation>
    <scope>NUCLEOTIDE SEQUENCE [LARGE SCALE GENOMIC DNA]</scope>
</reference>
<proteinExistence type="predicted"/>
<reference evidence="4" key="2">
    <citation type="submission" date="2019-09" db="UniProtKB">
        <authorList>
            <consortium name="WormBaseParasite"/>
        </authorList>
    </citation>
    <scope>IDENTIFICATION</scope>
</reference>
<feature type="region of interest" description="Disordered" evidence="1">
    <location>
        <begin position="359"/>
        <end position="381"/>
    </location>
</feature>
<evidence type="ECO:0000313" key="4">
    <source>
        <dbReference type="WBParaSite" id="HPBE_0001169301-mRNA-1"/>
    </source>
</evidence>
<gene>
    <name evidence="2" type="ORF">HPBE_LOCUS11694</name>
</gene>
<dbReference type="Proteomes" id="UP000050761">
    <property type="component" value="Unassembled WGS sequence"/>
</dbReference>
<evidence type="ECO:0000256" key="1">
    <source>
        <dbReference type="SAM" id="MobiDB-lite"/>
    </source>
</evidence>
<dbReference type="EMBL" id="UZAH01027197">
    <property type="protein sequence ID" value="VDO89509.1"/>
    <property type="molecule type" value="Genomic_DNA"/>
</dbReference>
<organism evidence="2">
    <name type="scientific">Heligmosomoides polygyrus</name>
    <name type="common">Parasitic roundworm</name>
    <dbReference type="NCBI Taxonomy" id="6339"/>
    <lineage>
        <taxon>Eukaryota</taxon>
        <taxon>Metazoa</taxon>
        <taxon>Ecdysozoa</taxon>
        <taxon>Nematoda</taxon>
        <taxon>Chromadorea</taxon>
        <taxon>Rhabditida</taxon>
        <taxon>Rhabditina</taxon>
        <taxon>Rhabditomorpha</taxon>
        <taxon>Strongyloidea</taxon>
        <taxon>Heligmosomidae</taxon>
        <taxon>Heligmosomoides</taxon>
    </lineage>
</organism>